<feature type="transmembrane region" description="Helical" evidence="1">
    <location>
        <begin position="17"/>
        <end position="34"/>
    </location>
</feature>
<evidence type="ECO:0000256" key="1">
    <source>
        <dbReference type="SAM" id="Phobius"/>
    </source>
</evidence>
<keyword evidence="1" id="KW-0812">Transmembrane</keyword>
<feature type="transmembrane region" description="Helical" evidence="1">
    <location>
        <begin position="46"/>
        <end position="73"/>
    </location>
</feature>
<feature type="transmembrane region" description="Helical" evidence="1">
    <location>
        <begin position="79"/>
        <end position="97"/>
    </location>
</feature>
<proteinExistence type="predicted"/>
<dbReference type="Gene3D" id="1.10.1760.20">
    <property type="match status" value="1"/>
</dbReference>
<keyword evidence="1" id="KW-1133">Transmembrane helix</keyword>
<gene>
    <name evidence="2" type="ORF">CBF27_11435</name>
</gene>
<comment type="caution">
    <text evidence="2">The sequence shown here is derived from an EMBL/GenBank/DDBJ whole genome shotgun (WGS) entry which is preliminary data.</text>
</comment>
<name>A0A430APB2_9ENTE</name>
<evidence type="ECO:0000313" key="3">
    <source>
        <dbReference type="Proteomes" id="UP000286773"/>
    </source>
</evidence>
<feature type="transmembrane region" description="Helical" evidence="1">
    <location>
        <begin position="150"/>
        <end position="172"/>
    </location>
</feature>
<organism evidence="2 3">
    <name type="scientific">Vagococcus acidifermentans</name>
    <dbReference type="NCBI Taxonomy" id="564710"/>
    <lineage>
        <taxon>Bacteria</taxon>
        <taxon>Bacillati</taxon>
        <taxon>Bacillota</taxon>
        <taxon>Bacilli</taxon>
        <taxon>Lactobacillales</taxon>
        <taxon>Enterococcaceae</taxon>
        <taxon>Vagococcus</taxon>
    </lineage>
</organism>
<accession>A0A430APB2</accession>
<dbReference type="EMBL" id="NGKC01000015">
    <property type="protein sequence ID" value="RSU09905.1"/>
    <property type="molecule type" value="Genomic_DNA"/>
</dbReference>
<sequence length="175" mass="19210">MNPSSKESGRVFSLRELSYMALMVAACVTGRLLFQGIPNVQPMTAIFLIITVQLGASRGMLINLLSVVVTNIYLGMGPWTISQLISFSGIIGLFALLRKAERFRRSLLLQVAAGFLAGFVYGLIISVIDAQLYGIPAFIPYYMQSLPFDFLHAVGNAGFYLVLAPVLNKLFVRLL</sequence>
<reference evidence="2 3" key="1">
    <citation type="submission" date="2017-05" db="EMBL/GenBank/DDBJ databases">
        <title>Vagococcus spp. assemblies.</title>
        <authorList>
            <person name="Gulvik C.A."/>
        </authorList>
    </citation>
    <scope>NUCLEOTIDE SEQUENCE [LARGE SCALE GENOMIC DNA]</scope>
    <source>
        <strain evidence="2 3">LMG 24798</strain>
    </source>
</reference>
<protein>
    <submittedName>
        <fullName evidence="2">ECF transporter S component</fullName>
    </submittedName>
</protein>
<dbReference type="OrthoDB" id="5198189at2"/>
<dbReference type="Proteomes" id="UP000286773">
    <property type="component" value="Unassembled WGS sequence"/>
</dbReference>
<dbReference type="AlphaFoldDB" id="A0A430APB2"/>
<dbReference type="PROSITE" id="PS51257">
    <property type="entry name" value="PROKAR_LIPOPROTEIN"/>
    <property type="match status" value="1"/>
</dbReference>
<feature type="transmembrane region" description="Helical" evidence="1">
    <location>
        <begin position="109"/>
        <end position="130"/>
    </location>
</feature>
<keyword evidence="3" id="KW-1185">Reference proteome</keyword>
<keyword evidence="1" id="KW-0472">Membrane</keyword>
<evidence type="ECO:0000313" key="2">
    <source>
        <dbReference type="EMBL" id="RSU09905.1"/>
    </source>
</evidence>